<dbReference type="PANTHER" id="PTHR24305">
    <property type="entry name" value="CYTOCHROME P450"/>
    <property type="match status" value="1"/>
</dbReference>
<accession>A0A6A7BLW1</accession>
<dbReference type="GO" id="GO:0004497">
    <property type="term" value="F:monooxygenase activity"/>
    <property type="evidence" value="ECO:0007669"/>
    <property type="project" value="UniProtKB-KW"/>
</dbReference>
<dbReference type="EMBL" id="MU006291">
    <property type="protein sequence ID" value="KAF2855138.1"/>
    <property type="molecule type" value="Genomic_DNA"/>
</dbReference>
<dbReference type="SUPFAM" id="SSF48264">
    <property type="entry name" value="Cytochrome P450"/>
    <property type="match status" value="1"/>
</dbReference>
<evidence type="ECO:0000256" key="5">
    <source>
        <dbReference type="PIRSR" id="PIRSR602401-1"/>
    </source>
</evidence>
<evidence type="ECO:0000313" key="8">
    <source>
        <dbReference type="Proteomes" id="UP000799423"/>
    </source>
</evidence>
<keyword evidence="8" id="KW-1185">Reference proteome</keyword>
<dbReference type="GO" id="GO:0005506">
    <property type="term" value="F:iron ion binding"/>
    <property type="evidence" value="ECO:0007669"/>
    <property type="project" value="InterPro"/>
</dbReference>
<protein>
    <submittedName>
        <fullName evidence="7">Cytochrome P450</fullName>
    </submittedName>
</protein>
<proteinExistence type="inferred from homology"/>
<keyword evidence="6" id="KW-0503">Monooxygenase</keyword>
<dbReference type="InterPro" id="IPR001128">
    <property type="entry name" value="Cyt_P450"/>
</dbReference>
<keyword evidence="3 5" id="KW-0479">Metal-binding</keyword>
<dbReference type="PRINTS" id="PR00463">
    <property type="entry name" value="EP450I"/>
</dbReference>
<dbReference type="Proteomes" id="UP000799423">
    <property type="component" value="Unassembled WGS sequence"/>
</dbReference>
<dbReference type="InterPro" id="IPR017972">
    <property type="entry name" value="Cyt_P450_CS"/>
</dbReference>
<evidence type="ECO:0000256" key="6">
    <source>
        <dbReference type="RuleBase" id="RU000461"/>
    </source>
</evidence>
<dbReference type="PANTHER" id="PTHR24305:SF232">
    <property type="entry name" value="P450, PUTATIVE (EUROFUNG)-RELATED"/>
    <property type="match status" value="1"/>
</dbReference>
<dbReference type="PRINTS" id="PR00385">
    <property type="entry name" value="P450"/>
</dbReference>
<dbReference type="Gene3D" id="1.10.630.10">
    <property type="entry name" value="Cytochrome P450"/>
    <property type="match status" value="1"/>
</dbReference>
<evidence type="ECO:0000256" key="2">
    <source>
        <dbReference type="ARBA" id="ARBA00010617"/>
    </source>
</evidence>
<dbReference type="InterPro" id="IPR036396">
    <property type="entry name" value="Cyt_P450_sf"/>
</dbReference>
<comment type="similarity">
    <text evidence="2 6">Belongs to the cytochrome P450 family.</text>
</comment>
<name>A0A6A7BLW1_9PLEO</name>
<keyword evidence="6" id="KW-0560">Oxidoreductase</keyword>
<dbReference type="AlphaFoldDB" id="A0A6A7BLW1"/>
<dbReference type="GO" id="GO:0016705">
    <property type="term" value="F:oxidoreductase activity, acting on paired donors, with incorporation or reduction of molecular oxygen"/>
    <property type="evidence" value="ECO:0007669"/>
    <property type="project" value="InterPro"/>
</dbReference>
<evidence type="ECO:0000256" key="3">
    <source>
        <dbReference type="ARBA" id="ARBA00022723"/>
    </source>
</evidence>
<reference evidence="7" key="1">
    <citation type="submission" date="2020-01" db="EMBL/GenBank/DDBJ databases">
        <authorList>
            <consortium name="DOE Joint Genome Institute"/>
            <person name="Haridas S."/>
            <person name="Albert R."/>
            <person name="Binder M."/>
            <person name="Bloem J."/>
            <person name="Labutti K."/>
            <person name="Salamov A."/>
            <person name="Andreopoulos B."/>
            <person name="Baker S.E."/>
            <person name="Barry K."/>
            <person name="Bills G."/>
            <person name="Bluhm B.H."/>
            <person name="Cannon C."/>
            <person name="Castanera R."/>
            <person name="Culley D.E."/>
            <person name="Daum C."/>
            <person name="Ezra D."/>
            <person name="Gonzalez J.B."/>
            <person name="Henrissat B."/>
            <person name="Kuo A."/>
            <person name="Liang C."/>
            <person name="Lipzen A."/>
            <person name="Lutzoni F."/>
            <person name="Magnuson J."/>
            <person name="Mondo S."/>
            <person name="Nolan M."/>
            <person name="Ohm R."/>
            <person name="Pangilinan J."/>
            <person name="Park H.-J."/>
            <person name="Ramirez L."/>
            <person name="Alfaro M."/>
            <person name="Sun H."/>
            <person name="Tritt A."/>
            <person name="Yoshinaga Y."/>
            <person name="Zwiers L.-H."/>
            <person name="Turgeon B.G."/>
            <person name="Goodwin S.B."/>
            <person name="Spatafora J.W."/>
            <person name="Crous P.W."/>
            <person name="Grigoriev I.V."/>
        </authorList>
    </citation>
    <scope>NUCLEOTIDE SEQUENCE</scope>
    <source>
        <strain evidence="7">IPT5</strain>
    </source>
</reference>
<keyword evidence="4 5" id="KW-0408">Iron</keyword>
<gene>
    <name evidence="7" type="ORF">T440DRAFT_464435</name>
</gene>
<dbReference type="OrthoDB" id="1470350at2759"/>
<sequence>MSLEFVVYTSLTVVFWYTINAHLVAKPIPGIPYNRFARCMPWGDLITLGWHKFITGEVFSWFSLQCLNKRSPIMQIFLPSFSTTHPTLILADLREIEDVTTKRMSEIDRADVMHTWFGTVAPRATIGLKTSDKIFKDQRRLWNVVLSPLFLRNVAAERFWEGSLKLSELWERQIDLIRQETGKELAFDFMDDIKLATLDGIWKMNVGSELGLLDARLAQLDAPIALRTTWSGIVAFPRAKMPEFYKVLGSLFMCLDWIMQGISPRMYTLFFTVTGILARANERKYKILRRTIETSRQHVRYEKESTDTCALHQVIRRQDSSDINSSDVTTDTALMDELFELLITGHETTASTIAWAIKYLTDNPQKQSQLRASLYAAFPECLSLPLAKDIFAASVPYLDAVIAETLRISNTGPVSFRQTLVQCDILGHTVPAETPVLLITAGPSYLSPKMPLIPENLRSRSSQATLLRSDPKARFSERESDLTLFEPARWLNEDGTFDRDAVQMLPFSSGLRGCFGKRLALLELKIILTILIMRFEFPKLDKRLSGYAAIDGLTRRPASCYIKPVYVKRK</sequence>
<organism evidence="7 8">
    <name type="scientific">Plenodomus tracheiphilus IPT5</name>
    <dbReference type="NCBI Taxonomy" id="1408161"/>
    <lineage>
        <taxon>Eukaryota</taxon>
        <taxon>Fungi</taxon>
        <taxon>Dikarya</taxon>
        <taxon>Ascomycota</taxon>
        <taxon>Pezizomycotina</taxon>
        <taxon>Dothideomycetes</taxon>
        <taxon>Pleosporomycetidae</taxon>
        <taxon>Pleosporales</taxon>
        <taxon>Pleosporineae</taxon>
        <taxon>Leptosphaeriaceae</taxon>
        <taxon>Plenodomus</taxon>
    </lineage>
</organism>
<comment type="cofactor">
    <cofactor evidence="1 5">
        <name>heme</name>
        <dbReference type="ChEBI" id="CHEBI:30413"/>
    </cofactor>
</comment>
<evidence type="ECO:0000313" key="7">
    <source>
        <dbReference type="EMBL" id="KAF2855138.1"/>
    </source>
</evidence>
<dbReference type="PROSITE" id="PS00086">
    <property type="entry name" value="CYTOCHROME_P450"/>
    <property type="match status" value="1"/>
</dbReference>
<keyword evidence="5 6" id="KW-0349">Heme</keyword>
<dbReference type="InterPro" id="IPR002401">
    <property type="entry name" value="Cyt_P450_E_grp-I"/>
</dbReference>
<dbReference type="InterPro" id="IPR050121">
    <property type="entry name" value="Cytochrome_P450_monoxygenase"/>
</dbReference>
<feature type="binding site" description="axial binding residue" evidence="5">
    <location>
        <position position="514"/>
    </location>
    <ligand>
        <name>heme</name>
        <dbReference type="ChEBI" id="CHEBI:30413"/>
    </ligand>
    <ligandPart>
        <name>Fe</name>
        <dbReference type="ChEBI" id="CHEBI:18248"/>
    </ligandPart>
</feature>
<evidence type="ECO:0000256" key="1">
    <source>
        <dbReference type="ARBA" id="ARBA00001971"/>
    </source>
</evidence>
<dbReference type="GO" id="GO:0020037">
    <property type="term" value="F:heme binding"/>
    <property type="evidence" value="ECO:0007669"/>
    <property type="project" value="InterPro"/>
</dbReference>
<evidence type="ECO:0000256" key="4">
    <source>
        <dbReference type="ARBA" id="ARBA00023004"/>
    </source>
</evidence>
<dbReference type="Pfam" id="PF00067">
    <property type="entry name" value="p450"/>
    <property type="match status" value="2"/>
</dbReference>